<keyword evidence="4" id="KW-0812">Transmembrane</keyword>
<feature type="domain" description="Ig-like" evidence="6">
    <location>
        <begin position="273"/>
        <end position="356"/>
    </location>
</feature>
<dbReference type="EMBL" id="JBAMIC010000013">
    <property type="protein sequence ID" value="KAK7096686.1"/>
    <property type="molecule type" value="Genomic_DNA"/>
</dbReference>
<dbReference type="PROSITE" id="PS50060">
    <property type="entry name" value="MAM_2"/>
    <property type="match status" value="1"/>
</dbReference>
<evidence type="ECO:0000313" key="8">
    <source>
        <dbReference type="Proteomes" id="UP001374579"/>
    </source>
</evidence>
<dbReference type="Pfam" id="PF13895">
    <property type="entry name" value="Ig_2"/>
    <property type="match status" value="1"/>
</dbReference>
<dbReference type="InterPro" id="IPR013783">
    <property type="entry name" value="Ig-like_fold"/>
</dbReference>
<dbReference type="SUPFAM" id="SSF49899">
    <property type="entry name" value="Concanavalin A-like lectins/glucanases"/>
    <property type="match status" value="1"/>
</dbReference>
<name>A0AAN9B013_9CAEN</name>
<keyword evidence="8" id="KW-1185">Reference proteome</keyword>
<feature type="compositionally biased region" description="Gly residues" evidence="3">
    <location>
        <begin position="236"/>
        <end position="248"/>
    </location>
</feature>
<evidence type="ECO:0000256" key="4">
    <source>
        <dbReference type="SAM" id="Phobius"/>
    </source>
</evidence>
<dbReference type="SMART" id="SM00408">
    <property type="entry name" value="IGc2"/>
    <property type="match status" value="1"/>
</dbReference>
<feature type="transmembrane region" description="Helical" evidence="4">
    <location>
        <begin position="21"/>
        <end position="44"/>
    </location>
</feature>
<evidence type="ECO:0000256" key="2">
    <source>
        <dbReference type="ARBA" id="ARBA00023157"/>
    </source>
</evidence>
<dbReference type="Pfam" id="PF01391">
    <property type="entry name" value="Collagen"/>
    <property type="match status" value="1"/>
</dbReference>
<keyword evidence="2" id="KW-1015">Disulfide bond</keyword>
<dbReference type="InterPro" id="IPR003599">
    <property type="entry name" value="Ig_sub"/>
</dbReference>
<dbReference type="SUPFAM" id="SSF48726">
    <property type="entry name" value="Immunoglobulin"/>
    <property type="match status" value="1"/>
</dbReference>
<dbReference type="CDD" id="cd06263">
    <property type="entry name" value="MAM"/>
    <property type="match status" value="1"/>
</dbReference>
<feature type="compositionally biased region" description="Low complexity" evidence="3">
    <location>
        <begin position="223"/>
        <end position="235"/>
    </location>
</feature>
<reference evidence="7 8" key="1">
    <citation type="submission" date="2024-02" db="EMBL/GenBank/DDBJ databases">
        <title>Chromosome-scale genome assembly of the rough periwinkle Littorina saxatilis.</title>
        <authorList>
            <person name="De Jode A."/>
            <person name="Faria R."/>
            <person name="Formenti G."/>
            <person name="Sims Y."/>
            <person name="Smith T.P."/>
            <person name="Tracey A."/>
            <person name="Wood J.M.D."/>
            <person name="Zagrodzka Z.B."/>
            <person name="Johannesson K."/>
            <person name="Butlin R.K."/>
            <person name="Leder E.H."/>
        </authorList>
    </citation>
    <scope>NUCLEOTIDE SEQUENCE [LARGE SCALE GENOMIC DNA]</scope>
    <source>
        <strain evidence="7">Snail1</strain>
        <tissue evidence="7">Muscle</tissue>
    </source>
</reference>
<dbReference type="InterPro" id="IPR013320">
    <property type="entry name" value="ConA-like_dom_sf"/>
</dbReference>
<dbReference type="InterPro" id="IPR003598">
    <property type="entry name" value="Ig_sub2"/>
</dbReference>
<evidence type="ECO:0000259" key="6">
    <source>
        <dbReference type="PROSITE" id="PS50835"/>
    </source>
</evidence>
<keyword evidence="1" id="KW-0677">Repeat</keyword>
<dbReference type="FunFam" id="2.60.120.200:FF:000182">
    <property type="entry name" value="MAM and LDL-receptor class A domain-containing protein 1"/>
    <property type="match status" value="1"/>
</dbReference>
<dbReference type="GO" id="GO:0016020">
    <property type="term" value="C:membrane"/>
    <property type="evidence" value="ECO:0007669"/>
    <property type="project" value="InterPro"/>
</dbReference>
<feature type="region of interest" description="Disordered" evidence="3">
    <location>
        <begin position="126"/>
        <end position="259"/>
    </location>
</feature>
<feature type="compositionally biased region" description="Gly residues" evidence="3">
    <location>
        <begin position="128"/>
        <end position="137"/>
    </location>
</feature>
<evidence type="ECO:0000256" key="1">
    <source>
        <dbReference type="ARBA" id="ARBA00022737"/>
    </source>
</evidence>
<dbReference type="InterPro" id="IPR036179">
    <property type="entry name" value="Ig-like_dom_sf"/>
</dbReference>
<dbReference type="SMART" id="SM00409">
    <property type="entry name" value="IG"/>
    <property type="match status" value="1"/>
</dbReference>
<organism evidence="7 8">
    <name type="scientific">Littorina saxatilis</name>
    <dbReference type="NCBI Taxonomy" id="31220"/>
    <lineage>
        <taxon>Eukaryota</taxon>
        <taxon>Metazoa</taxon>
        <taxon>Spiralia</taxon>
        <taxon>Lophotrochozoa</taxon>
        <taxon>Mollusca</taxon>
        <taxon>Gastropoda</taxon>
        <taxon>Caenogastropoda</taxon>
        <taxon>Littorinimorpha</taxon>
        <taxon>Littorinoidea</taxon>
        <taxon>Littorinidae</taxon>
        <taxon>Littorina</taxon>
    </lineage>
</organism>
<dbReference type="InterPro" id="IPR007110">
    <property type="entry name" value="Ig-like_dom"/>
</dbReference>
<dbReference type="InterPro" id="IPR008160">
    <property type="entry name" value="Collagen"/>
</dbReference>
<dbReference type="PANTHER" id="PTHR23282">
    <property type="entry name" value="APICAL ENDOSOMAL GLYCOPROTEIN PRECURSOR"/>
    <property type="match status" value="1"/>
</dbReference>
<dbReference type="PROSITE" id="PS50835">
    <property type="entry name" value="IG_LIKE"/>
    <property type="match status" value="1"/>
</dbReference>
<dbReference type="Gene3D" id="2.60.40.10">
    <property type="entry name" value="Immunoglobulins"/>
    <property type="match status" value="1"/>
</dbReference>
<evidence type="ECO:0000313" key="7">
    <source>
        <dbReference type="EMBL" id="KAK7096686.1"/>
    </source>
</evidence>
<feature type="domain" description="MAM" evidence="5">
    <location>
        <begin position="363"/>
        <end position="523"/>
    </location>
</feature>
<accession>A0AAN9B013</accession>
<dbReference type="SMART" id="SM00137">
    <property type="entry name" value="MAM"/>
    <property type="match status" value="1"/>
</dbReference>
<keyword evidence="4" id="KW-1133">Transmembrane helix</keyword>
<evidence type="ECO:0000256" key="3">
    <source>
        <dbReference type="SAM" id="MobiDB-lite"/>
    </source>
</evidence>
<dbReference type="Gene3D" id="2.60.120.200">
    <property type="match status" value="1"/>
</dbReference>
<gene>
    <name evidence="7" type="ORF">V1264_003762</name>
</gene>
<feature type="region of interest" description="Disordered" evidence="3">
    <location>
        <begin position="70"/>
        <end position="89"/>
    </location>
</feature>
<dbReference type="InterPro" id="IPR000998">
    <property type="entry name" value="MAM_dom"/>
</dbReference>
<dbReference type="PANTHER" id="PTHR23282:SF101">
    <property type="entry name" value="MAM DOMAIN-CONTAINING PROTEIN"/>
    <property type="match status" value="1"/>
</dbReference>
<feature type="compositionally biased region" description="Basic and acidic residues" evidence="3">
    <location>
        <begin position="74"/>
        <end position="89"/>
    </location>
</feature>
<dbReference type="Pfam" id="PF00629">
    <property type="entry name" value="MAM"/>
    <property type="match status" value="1"/>
</dbReference>
<feature type="compositionally biased region" description="Basic and acidic residues" evidence="3">
    <location>
        <begin position="189"/>
        <end position="201"/>
    </location>
</feature>
<protein>
    <submittedName>
        <fullName evidence="7">Uncharacterized protein</fullName>
    </submittedName>
</protein>
<keyword evidence="4" id="KW-0472">Membrane</keyword>
<comment type="caution">
    <text evidence="7">The sequence shown here is derived from an EMBL/GenBank/DDBJ whole genome shotgun (WGS) entry which is preliminary data.</text>
</comment>
<proteinExistence type="predicted"/>
<dbReference type="AlphaFoldDB" id="A0AAN9B013"/>
<dbReference type="InterPro" id="IPR051560">
    <property type="entry name" value="MAM_domain-containing"/>
</dbReference>
<sequence length="523" mass="54727">MEAETNNMKKENESEPKNHGWCSIVLLFMFLLLEAAAFASVSIWQENSLTNFARRIVTGNRLLDELEETCASHSDSREADMRSQEDVLRRGRRQSLSDLFRQLLNTQEQVLMTVCQQYPDLCQFGPKGDTGGTGDHGPAGIDGLKGEPGTSGPGGDKGESGPTGEPGKIGPPGPQGNTGGPGPQGPRGAKGEEGPKGEPGDLGRPGSDGQAGARGEKGGRGLPGPKGTAGAAGEPGAKGGPGGAGPQGPRGDAGDVGPEGGLLGGDCLCVEVPSVSGNFSDVVTIRLHQPLTLHCDASNASVGVTWRRTDGKPFTANVRSVGNDIIFTSVTSEEEGVYACVASSTFGHVSKDVDIQLVAPSPYDCDFEQDFCGWTNANTDRFDWTRLSGPTPSAGTGPTKDHTLGTAKGSYAFIESSGARVNGDNARLESSSMNPSQAYCLTFWYHLYGNSIGNVNVRINKNGGTGNPIWTRDGPSADLWRQATIDIPPQSTPFHLVIEGVRGNSYNGDAAIDDIVVQESPCP</sequence>
<dbReference type="Proteomes" id="UP001374579">
    <property type="component" value="Unassembled WGS sequence"/>
</dbReference>
<evidence type="ECO:0000259" key="5">
    <source>
        <dbReference type="PROSITE" id="PS50060"/>
    </source>
</evidence>